<dbReference type="Proteomes" id="UP000192356">
    <property type="component" value="Unassembled WGS sequence"/>
</dbReference>
<proteinExistence type="predicted"/>
<organism evidence="3 4">
    <name type="scientific">Hepatospora eriocheir</name>
    <dbReference type="NCBI Taxonomy" id="1081669"/>
    <lineage>
        <taxon>Eukaryota</taxon>
        <taxon>Fungi</taxon>
        <taxon>Fungi incertae sedis</taxon>
        <taxon>Microsporidia</taxon>
        <taxon>Hepatosporidae</taxon>
        <taxon>Hepatospora</taxon>
    </lineage>
</organism>
<evidence type="ECO:0000256" key="1">
    <source>
        <dbReference type="SAM" id="Coils"/>
    </source>
</evidence>
<name>A0A1X0Q6Z4_9MICR</name>
<feature type="coiled-coil region" evidence="1">
    <location>
        <begin position="2"/>
        <end position="32"/>
    </location>
</feature>
<dbReference type="EMBL" id="LVKB01000280">
    <property type="protein sequence ID" value="ORD95512.1"/>
    <property type="molecule type" value="Genomic_DNA"/>
</dbReference>
<keyword evidence="1" id="KW-0175">Coiled coil</keyword>
<gene>
    <name evidence="3" type="ORF">HERIO_2441</name>
</gene>
<evidence type="ECO:0000313" key="3">
    <source>
        <dbReference type="EMBL" id="ORD95512.1"/>
    </source>
</evidence>
<feature type="compositionally biased region" description="Polar residues" evidence="2">
    <location>
        <begin position="42"/>
        <end position="52"/>
    </location>
</feature>
<comment type="caution">
    <text evidence="3">The sequence shown here is derived from an EMBL/GenBank/DDBJ whole genome shotgun (WGS) entry which is preliminary data.</text>
</comment>
<sequence>MLSFLLKLISSLEADNQEQNENNQEQDNLKNNLLGFSYYRSKTTKSSPTYTGYTYRKPYSSGGYTYSRTSRSSSSSKNRSYSGNANSYLTDQEINN</sequence>
<keyword evidence="4" id="KW-1185">Reference proteome</keyword>
<feature type="compositionally biased region" description="Polar residues" evidence="2">
    <location>
        <begin position="85"/>
        <end position="96"/>
    </location>
</feature>
<evidence type="ECO:0000313" key="4">
    <source>
        <dbReference type="Proteomes" id="UP000192356"/>
    </source>
</evidence>
<dbReference type="VEuPathDB" id="MicrosporidiaDB:HERIO_2441"/>
<feature type="region of interest" description="Disordered" evidence="2">
    <location>
        <begin position="42"/>
        <end position="96"/>
    </location>
</feature>
<reference evidence="3 4" key="1">
    <citation type="journal article" date="2017" name="Environ. Microbiol.">
        <title>Decay of the glycolytic pathway and adaptation to intranuclear parasitism within Enterocytozoonidae microsporidia.</title>
        <authorList>
            <person name="Wiredu Boakye D."/>
            <person name="Jaroenlak P."/>
            <person name="Prachumwat A."/>
            <person name="Williams T.A."/>
            <person name="Bateman K.S."/>
            <person name="Itsathitphaisarn O."/>
            <person name="Sritunyalucksana K."/>
            <person name="Paszkiewicz K.H."/>
            <person name="Moore K.A."/>
            <person name="Stentiford G.D."/>
            <person name="Williams B.A."/>
        </authorList>
    </citation>
    <scope>NUCLEOTIDE SEQUENCE [LARGE SCALE GENOMIC DNA]</scope>
    <source>
        <strain evidence="3 4">GB1</strain>
    </source>
</reference>
<dbReference type="AlphaFoldDB" id="A0A1X0Q6Z4"/>
<protein>
    <submittedName>
        <fullName evidence="3">Uncharacterized protein</fullName>
    </submittedName>
</protein>
<evidence type="ECO:0000256" key="2">
    <source>
        <dbReference type="SAM" id="MobiDB-lite"/>
    </source>
</evidence>
<accession>A0A1X0Q6Z4</accession>
<feature type="compositionally biased region" description="Low complexity" evidence="2">
    <location>
        <begin position="59"/>
        <end position="84"/>
    </location>
</feature>